<gene>
    <name evidence="2" type="primary">ZBED9</name>
    <name evidence="2" type="ORF">TNCV_1198281</name>
</gene>
<dbReference type="InterPro" id="IPR012337">
    <property type="entry name" value="RNaseH-like_sf"/>
</dbReference>
<sequence>MYVSKKKYFQETESLCVCPLVSTDLEHCDQVDLVGLQLTPLRNYKSLLHYQDHTTEFSFLRPLTSKRATTVTWDLLKIFLEVGCPSILQSDNSREFTAAVIEEFKNQGPSAKL</sequence>
<reference evidence="2" key="1">
    <citation type="submission" date="2020-08" db="EMBL/GenBank/DDBJ databases">
        <title>Multicomponent nature underlies the extraordinary mechanical properties of spider dragline silk.</title>
        <authorList>
            <person name="Kono N."/>
            <person name="Nakamura H."/>
            <person name="Mori M."/>
            <person name="Yoshida Y."/>
            <person name="Ohtoshi R."/>
            <person name="Malay A.D."/>
            <person name="Moran D.A.P."/>
            <person name="Tomita M."/>
            <person name="Numata K."/>
            <person name="Arakawa K."/>
        </authorList>
    </citation>
    <scope>NUCLEOTIDE SEQUENCE</scope>
</reference>
<dbReference type="AlphaFoldDB" id="A0A8X6S3N8"/>
<comment type="caution">
    <text evidence="2">The sequence shown here is derived from an EMBL/GenBank/DDBJ whole genome shotgun (WGS) entry which is preliminary data.</text>
</comment>
<dbReference type="InterPro" id="IPR036397">
    <property type="entry name" value="RNaseH_sf"/>
</dbReference>
<evidence type="ECO:0000259" key="1">
    <source>
        <dbReference type="PROSITE" id="PS50994"/>
    </source>
</evidence>
<keyword evidence="3" id="KW-1185">Reference proteome</keyword>
<proteinExistence type="predicted"/>
<dbReference type="SUPFAM" id="SSF53098">
    <property type="entry name" value="Ribonuclease H-like"/>
    <property type="match status" value="1"/>
</dbReference>
<dbReference type="GO" id="GO:0003676">
    <property type="term" value="F:nucleic acid binding"/>
    <property type="evidence" value="ECO:0007669"/>
    <property type="project" value="InterPro"/>
</dbReference>
<dbReference type="InterPro" id="IPR001584">
    <property type="entry name" value="Integrase_cat-core"/>
</dbReference>
<organism evidence="2 3">
    <name type="scientific">Trichonephila clavipes</name>
    <name type="common">Golden silk orbweaver</name>
    <name type="synonym">Nephila clavipes</name>
    <dbReference type="NCBI Taxonomy" id="2585209"/>
    <lineage>
        <taxon>Eukaryota</taxon>
        <taxon>Metazoa</taxon>
        <taxon>Ecdysozoa</taxon>
        <taxon>Arthropoda</taxon>
        <taxon>Chelicerata</taxon>
        <taxon>Arachnida</taxon>
        <taxon>Araneae</taxon>
        <taxon>Araneomorphae</taxon>
        <taxon>Entelegynae</taxon>
        <taxon>Araneoidea</taxon>
        <taxon>Nephilidae</taxon>
        <taxon>Trichonephila</taxon>
    </lineage>
</organism>
<dbReference type="GO" id="GO:0015074">
    <property type="term" value="P:DNA integration"/>
    <property type="evidence" value="ECO:0007669"/>
    <property type="project" value="InterPro"/>
</dbReference>
<protein>
    <submittedName>
        <fullName evidence="2">SCAN domain-containing protein 3</fullName>
    </submittedName>
</protein>
<dbReference type="PROSITE" id="PS50994">
    <property type="entry name" value="INTEGRASE"/>
    <property type="match status" value="1"/>
</dbReference>
<dbReference type="Proteomes" id="UP000887159">
    <property type="component" value="Unassembled WGS sequence"/>
</dbReference>
<evidence type="ECO:0000313" key="3">
    <source>
        <dbReference type="Proteomes" id="UP000887159"/>
    </source>
</evidence>
<accession>A0A8X6S3N8</accession>
<dbReference type="EMBL" id="BMAU01021243">
    <property type="protein sequence ID" value="GFY04050.1"/>
    <property type="molecule type" value="Genomic_DNA"/>
</dbReference>
<evidence type="ECO:0000313" key="2">
    <source>
        <dbReference type="EMBL" id="GFY04050.1"/>
    </source>
</evidence>
<dbReference type="Gene3D" id="3.30.420.10">
    <property type="entry name" value="Ribonuclease H-like superfamily/Ribonuclease H"/>
    <property type="match status" value="1"/>
</dbReference>
<feature type="domain" description="Integrase catalytic" evidence="1">
    <location>
        <begin position="15"/>
        <end position="113"/>
    </location>
</feature>
<name>A0A8X6S3N8_TRICX</name>